<dbReference type="Proteomes" id="UP000535501">
    <property type="component" value="Unassembled WGS sequence"/>
</dbReference>
<keyword evidence="3" id="KW-1185">Reference proteome</keyword>
<gene>
    <name evidence="2" type="ORF">HNQ75_003587</name>
</gene>
<dbReference type="Pfam" id="PF02613">
    <property type="entry name" value="Nitrate_red_del"/>
    <property type="match status" value="1"/>
</dbReference>
<sequence>MMNPDLLLVEAWEQPDGANAPSVGPAAAVVNEIDQARADEYALLAALLIRPPSSDLLANLARLHFNPETPIGRAHSRLAQAAASCAPEAVCREFSDLFIGVGRGELLPYASYYLTGFLNERPLARLRADMARLGLERPEGNCEPEDHLASLCEMMSGFACKRFPISDSEEQDFFERHVEPWAGRFFSDLERAGAAEFYRSVGALGRLFIDIETDAFAMEARQTA</sequence>
<dbReference type="InterPro" id="IPR020945">
    <property type="entry name" value="DMSO/NO3_reduct_chaperone"/>
</dbReference>
<evidence type="ECO:0000313" key="2">
    <source>
        <dbReference type="EMBL" id="MBB6181599.1"/>
    </source>
</evidence>
<dbReference type="AlphaFoldDB" id="A0A7W9Z061"/>
<dbReference type="SUPFAM" id="SSF89155">
    <property type="entry name" value="TorD-like"/>
    <property type="match status" value="1"/>
</dbReference>
<evidence type="ECO:0000256" key="1">
    <source>
        <dbReference type="ARBA" id="ARBA00023186"/>
    </source>
</evidence>
<dbReference type="EMBL" id="JACHEJ010000011">
    <property type="protein sequence ID" value="MBB6181599.1"/>
    <property type="molecule type" value="Genomic_DNA"/>
</dbReference>
<dbReference type="Gene3D" id="1.10.3480.10">
    <property type="entry name" value="TorD-like"/>
    <property type="match status" value="1"/>
</dbReference>
<organism evidence="2 3">
    <name type="scientific">Pseudorhizobium flavum</name>
    <dbReference type="NCBI Taxonomy" id="1335061"/>
    <lineage>
        <taxon>Bacteria</taxon>
        <taxon>Pseudomonadati</taxon>
        <taxon>Pseudomonadota</taxon>
        <taxon>Alphaproteobacteria</taxon>
        <taxon>Hyphomicrobiales</taxon>
        <taxon>Rhizobiaceae</taxon>
        <taxon>Rhizobium/Agrobacterium group</taxon>
        <taxon>Pseudorhizobium</taxon>
    </lineage>
</organism>
<comment type="caution">
    <text evidence="2">The sequence shown here is derived from an EMBL/GenBank/DDBJ whole genome shotgun (WGS) entry which is preliminary data.</text>
</comment>
<reference evidence="2 3" key="1">
    <citation type="submission" date="2020-08" db="EMBL/GenBank/DDBJ databases">
        <title>Genomic Encyclopedia of Type Strains, Phase IV (KMG-IV): sequencing the most valuable type-strain genomes for metagenomic binning, comparative biology and taxonomic classification.</title>
        <authorList>
            <person name="Goeker M."/>
        </authorList>
    </citation>
    <scope>NUCLEOTIDE SEQUENCE [LARGE SCALE GENOMIC DNA]</scope>
    <source>
        <strain evidence="2 3">DSM 102134</strain>
    </source>
</reference>
<keyword evidence="1" id="KW-0143">Chaperone</keyword>
<evidence type="ECO:0000313" key="3">
    <source>
        <dbReference type="Proteomes" id="UP000535501"/>
    </source>
</evidence>
<proteinExistence type="predicted"/>
<protein>
    <submittedName>
        <fullName evidence="2">TorA maturation chaperone TorD</fullName>
    </submittedName>
</protein>
<dbReference type="PANTHER" id="PTHR34227">
    <property type="entry name" value="CHAPERONE PROTEIN YCDY"/>
    <property type="match status" value="1"/>
</dbReference>
<dbReference type="InterPro" id="IPR050289">
    <property type="entry name" value="TorD/DmsD_chaperones"/>
</dbReference>
<dbReference type="InterPro" id="IPR036411">
    <property type="entry name" value="TorD-like_sf"/>
</dbReference>
<dbReference type="RefSeq" id="WP_077548916.1">
    <property type="nucleotide sequence ID" value="NZ_JACHEJ010000011.1"/>
</dbReference>
<accession>A0A7W9Z061</accession>
<name>A0A7W9Z061_9HYPH</name>
<dbReference type="PANTHER" id="PTHR34227:SF1">
    <property type="entry name" value="DIMETHYL SULFOXIDE REDUCTASE CHAPERONE-RELATED"/>
    <property type="match status" value="1"/>
</dbReference>